<dbReference type="InterPro" id="IPR005467">
    <property type="entry name" value="His_kinase_dom"/>
</dbReference>
<feature type="compositionally biased region" description="Basic and acidic residues" evidence="9">
    <location>
        <begin position="1"/>
        <end position="22"/>
    </location>
</feature>
<dbReference type="PANTHER" id="PTHR24421">
    <property type="entry name" value="NITRATE/NITRITE SENSOR PROTEIN NARX-RELATED"/>
    <property type="match status" value="1"/>
</dbReference>
<evidence type="ECO:0000313" key="12">
    <source>
        <dbReference type="Proteomes" id="UP001597102"/>
    </source>
</evidence>
<organism evidence="11 12">
    <name type="scientific">Methyloligella solikamskensis</name>
    <dbReference type="NCBI Taxonomy" id="1177756"/>
    <lineage>
        <taxon>Bacteria</taxon>
        <taxon>Pseudomonadati</taxon>
        <taxon>Pseudomonadota</taxon>
        <taxon>Alphaproteobacteria</taxon>
        <taxon>Hyphomicrobiales</taxon>
        <taxon>Hyphomicrobiaceae</taxon>
        <taxon>Methyloligella</taxon>
    </lineage>
</organism>
<evidence type="ECO:0000256" key="4">
    <source>
        <dbReference type="ARBA" id="ARBA00022679"/>
    </source>
</evidence>
<dbReference type="InterPro" id="IPR036890">
    <property type="entry name" value="HATPase_C_sf"/>
</dbReference>
<keyword evidence="3" id="KW-0597">Phosphoprotein</keyword>
<dbReference type="EMBL" id="JBHTJO010000001">
    <property type="protein sequence ID" value="MFD0986969.1"/>
    <property type="molecule type" value="Genomic_DNA"/>
</dbReference>
<dbReference type="Pfam" id="PF02518">
    <property type="entry name" value="HATPase_c"/>
    <property type="match status" value="1"/>
</dbReference>
<evidence type="ECO:0000256" key="8">
    <source>
        <dbReference type="ARBA" id="ARBA00023012"/>
    </source>
</evidence>
<dbReference type="RefSeq" id="WP_379088075.1">
    <property type="nucleotide sequence ID" value="NZ_JBHTJO010000001.1"/>
</dbReference>
<dbReference type="InterPro" id="IPR050482">
    <property type="entry name" value="Sensor_HK_TwoCompSys"/>
</dbReference>
<dbReference type="PROSITE" id="PS50109">
    <property type="entry name" value="HIS_KIN"/>
    <property type="match status" value="1"/>
</dbReference>
<evidence type="ECO:0000256" key="7">
    <source>
        <dbReference type="ARBA" id="ARBA00022840"/>
    </source>
</evidence>
<dbReference type="Pfam" id="PF07730">
    <property type="entry name" value="HisKA_3"/>
    <property type="match status" value="1"/>
</dbReference>
<keyword evidence="7 11" id="KW-0067">ATP-binding</keyword>
<feature type="domain" description="Histidine kinase" evidence="10">
    <location>
        <begin position="201"/>
        <end position="406"/>
    </location>
</feature>
<comment type="caution">
    <text evidence="11">The sequence shown here is derived from an EMBL/GenBank/DDBJ whole genome shotgun (WGS) entry which is preliminary data.</text>
</comment>
<evidence type="ECO:0000256" key="3">
    <source>
        <dbReference type="ARBA" id="ARBA00022553"/>
    </source>
</evidence>
<dbReference type="InterPro" id="IPR003594">
    <property type="entry name" value="HATPase_dom"/>
</dbReference>
<keyword evidence="5" id="KW-0547">Nucleotide-binding</keyword>
<dbReference type="Proteomes" id="UP001597102">
    <property type="component" value="Unassembled WGS sequence"/>
</dbReference>
<dbReference type="SMART" id="SM00387">
    <property type="entry name" value="HATPase_c"/>
    <property type="match status" value="1"/>
</dbReference>
<dbReference type="EC" id="2.7.13.3" evidence="2"/>
<evidence type="ECO:0000259" key="10">
    <source>
        <dbReference type="PROSITE" id="PS50109"/>
    </source>
</evidence>
<evidence type="ECO:0000256" key="6">
    <source>
        <dbReference type="ARBA" id="ARBA00022777"/>
    </source>
</evidence>
<feature type="region of interest" description="Disordered" evidence="9">
    <location>
        <begin position="1"/>
        <end position="36"/>
    </location>
</feature>
<proteinExistence type="predicted"/>
<dbReference type="PANTHER" id="PTHR24421:SF10">
    <property type="entry name" value="NITRATE_NITRITE SENSOR PROTEIN NARQ"/>
    <property type="match status" value="1"/>
</dbReference>
<dbReference type="CDD" id="cd16917">
    <property type="entry name" value="HATPase_UhpB-NarQ-NarX-like"/>
    <property type="match status" value="1"/>
</dbReference>
<evidence type="ECO:0000313" key="11">
    <source>
        <dbReference type="EMBL" id="MFD0986969.1"/>
    </source>
</evidence>
<evidence type="ECO:0000256" key="1">
    <source>
        <dbReference type="ARBA" id="ARBA00000085"/>
    </source>
</evidence>
<sequence length="418" mass="45161">MTADRGARLATRADRSRVDPPERQSPAPEAAPPRPAAHGEIRLLNQVLTQLLADPDSAEPFNLVLDHILQLSGAEAGAIFVGTESGRQLVLLASTTPEDRDRWIRLVHDQRDLSLRERAGPAPITRADPEDDDATILIQGFEQGRSGRGILLLRLPGQAGHVSPAMIDAAREYGDYLAGVLYSARSARMKLRNAQSEERAAIARELHDSLAQSLAYMKIQVSMLQAALAKEGALDKAQAQPGEAGEAMERLRSTLTTASVQLRELITTFRLTMHGRTFAQALEDSIEEFEGRSSIAFDLDNRLSAGKLSVADEMQLLLILREALCNVVRHSHASYCWVSLRLKDDGAVHLTVDDNGIGTKPATGDAQSHHGLSIMQERARSLDGSFSIEDRAGGGTRLTVSLPGGGAASKTVNVELPV</sequence>
<evidence type="ECO:0000256" key="2">
    <source>
        <dbReference type="ARBA" id="ARBA00012438"/>
    </source>
</evidence>
<comment type="catalytic activity">
    <reaction evidence="1">
        <text>ATP + protein L-histidine = ADP + protein N-phospho-L-histidine.</text>
        <dbReference type="EC" id="2.7.13.3"/>
    </reaction>
</comment>
<dbReference type="GO" id="GO:0005524">
    <property type="term" value="F:ATP binding"/>
    <property type="evidence" value="ECO:0007669"/>
    <property type="project" value="UniProtKB-KW"/>
</dbReference>
<protein>
    <recommendedName>
        <fullName evidence="2">histidine kinase</fullName>
        <ecNumber evidence="2">2.7.13.3</ecNumber>
    </recommendedName>
</protein>
<keyword evidence="4" id="KW-0808">Transferase</keyword>
<name>A0ABW3JA69_9HYPH</name>
<dbReference type="Gene3D" id="1.20.5.1930">
    <property type="match status" value="1"/>
</dbReference>
<gene>
    <name evidence="11" type="ORF">ACFQ2F_07635</name>
</gene>
<keyword evidence="12" id="KW-1185">Reference proteome</keyword>
<dbReference type="InterPro" id="IPR011712">
    <property type="entry name" value="Sig_transdc_His_kin_sub3_dim/P"/>
</dbReference>
<keyword evidence="8" id="KW-0902">Two-component regulatory system</keyword>
<evidence type="ECO:0000256" key="5">
    <source>
        <dbReference type="ARBA" id="ARBA00022741"/>
    </source>
</evidence>
<reference evidence="12" key="1">
    <citation type="journal article" date="2019" name="Int. J. Syst. Evol. Microbiol.">
        <title>The Global Catalogue of Microorganisms (GCM) 10K type strain sequencing project: providing services to taxonomists for standard genome sequencing and annotation.</title>
        <authorList>
            <consortium name="The Broad Institute Genomics Platform"/>
            <consortium name="The Broad Institute Genome Sequencing Center for Infectious Disease"/>
            <person name="Wu L."/>
            <person name="Ma J."/>
        </authorList>
    </citation>
    <scope>NUCLEOTIDE SEQUENCE [LARGE SCALE GENOMIC DNA]</scope>
    <source>
        <strain evidence="12">CCUG 61697</strain>
    </source>
</reference>
<evidence type="ECO:0000256" key="9">
    <source>
        <dbReference type="SAM" id="MobiDB-lite"/>
    </source>
</evidence>
<dbReference type="SUPFAM" id="SSF55874">
    <property type="entry name" value="ATPase domain of HSP90 chaperone/DNA topoisomerase II/histidine kinase"/>
    <property type="match status" value="1"/>
</dbReference>
<accession>A0ABW3JA69</accession>
<dbReference type="Gene3D" id="3.30.565.10">
    <property type="entry name" value="Histidine kinase-like ATPase, C-terminal domain"/>
    <property type="match status" value="1"/>
</dbReference>
<keyword evidence="6" id="KW-0418">Kinase</keyword>